<gene>
    <name evidence="1" type="ORF">NPIL_578511</name>
</gene>
<accession>A0A8X6NE96</accession>
<dbReference type="AlphaFoldDB" id="A0A8X6NE96"/>
<sequence>MPETSRRRLDAVGFEFFSCQWEYAVKDWITFLKSGAEDWRKHPFSHPFSWYCQDSLIIQGNLLQQLSPQARLKVFKMMMEGHIPTDTTIFCLLKMSAEHFEDMIKEEPLKVFIGLCNWPLHGQFQEMTDRIFSLLNEKEFLQFLLQVTCSKIKWDWKDCDYVELLNELWNRSPDHFKKHVESSEFFDVLIMALNHDYKKPFRDLCPTIDLPHIIRTINLI</sequence>
<comment type="caution">
    <text evidence="1">The sequence shown here is derived from an EMBL/GenBank/DDBJ whole genome shotgun (WGS) entry which is preliminary data.</text>
</comment>
<evidence type="ECO:0000313" key="1">
    <source>
        <dbReference type="EMBL" id="GFT10373.1"/>
    </source>
</evidence>
<dbReference type="Proteomes" id="UP000887013">
    <property type="component" value="Unassembled WGS sequence"/>
</dbReference>
<protein>
    <submittedName>
        <fullName evidence="1">Uncharacterized protein</fullName>
    </submittedName>
</protein>
<evidence type="ECO:0000313" key="2">
    <source>
        <dbReference type="Proteomes" id="UP000887013"/>
    </source>
</evidence>
<reference evidence="1" key="1">
    <citation type="submission" date="2020-08" db="EMBL/GenBank/DDBJ databases">
        <title>Multicomponent nature underlies the extraordinary mechanical properties of spider dragline silk.</title>
        <authorList>
            <person name="Kono N."/>
            <person name="Nakamura H."/>
            <person name="Mori M."/>
            <person name="Yoshida Y."/>
            <person name="Ohtoshi R."/>
            <person name="Malay A.D."/>
            <person name="Moran D.A.P."/>
            <person name="Tomita M."/>
            <person name="Numata K."/>
            <person name="Arakawa K."/>
        </authorList>
    </citation>
    <scope>NUCLEOTIDE SEQUENCE</scope>
</reference>
<proteinExistence type="predicted"/>
<organism evidence="1 2">
    <name type="scientific">Nephila pilipes</name>
    <name type="common">Giant wood spider</name>
    <name type="synonym">Nephila maculata</name>
    <dbReference type="NCBI Taxonomy" id="299642"/>
    <lineage>
        <taxon>Eukaryota</taxon>
        <taxon>Metazoa</taxon>
        <taxon>Ecdysozoa</taxon>
        <taxon>Arthropoda</taxon>
        <taxon>Chelicerata</taxon>
        <taxon>Arachnida</taxon>
        <taxon>Araneae</taxon>
        <taxon>Araneomorphae</taxon>
        <taxon>Entelegynae</taxon>
        <taxon>Araneoidea</taxon>
        <taxon>Nephilidae</taxon>
        <taxon>Nephila</taxon>
    </lineage>
</organism>
<name>A0A8X6NE96_NEPPI</name>
<keyword evidence="2" id="KW-1185">Reference proteome</keyword>
<dbReference type="OrthoDB" id="6437553at2759"/>
<dbReference type="EMBL" id="BMAW01103686">
    <property type="protein sequence ID" value="GFT10373.1"/>
    <property type="molecule type" value="Genomic_DNA"/>
</dbReference>